<accession>A0AB34JV76</accession>
<feature type="compositionally biased region" description="Pro residues" evidence="1">
    <location>
        <begin position="1018"/>
        <end position="1030"/>
    </location>
</feature>
<feature type="compositionally biased region" description="Pro residues" evidence="1">
    <location>
        <begin position="1096"/>
        <end position="1106"/>
    </location>
</feature>
<dbReference type="Proteomes" id="UP001515480">
    <property type="component" value="Unassembled WGS sequence"/>
</dbReference>
<feature type="compositionally biased region" description="Low complexity" evidence="1">
    <location>
        <begin position="1"/>
        <end position="32"/>
    </location>
</feature>
<feature type="compositionally biased region" description="Basic and acidic residues" evidence="1">
    <location>
        <begin position="142"/>
        <end position="155"/>
    </location>
</feature>
<name>A0AB34JV76_PRYPA</name>
<feature type="compositionally biased region" description="Basic and acidic residues" evidence="1">
    <location>
        <begin position="33"/>
        <end position="45"/>
    </location>
</feature>
<feature type="region of interest" description="Disordered" evidence="1">
    <location>
        <begin position="315"/>
        <end position="360"/>
    </location>
</feature>
<feature type="compositionally biased region" description="Low complexity" evidence="1">
    <location>
        <begin position="1065"/>
        <end position="1095"/>
    </location>
</feature>
<dbReference type="PANTHER" id="PTHR31535">
    <property type="match status" value="1"/>
</dbReference>
<dbReference type="PANTHER" id="PTHR31535:SF3">
    <property type="entry name" value="REGULATORY PROTEIN ZESTE"/>
    <property type="match status" value="1"/>
</dbReference>
<feature type="compositionally biased region" description="Pro residues" evidence="1">
    <location>
        <begin position="1139"/>
        <end position="1150"/>
    </location>
</feature>
<feature type="compositionally biased region" description="Basic and acidic residues" evidence="1">
    <location>
        <begin position="596"/>
        <end position="618"/>
    </location>
</feature>
<evidence type="ECO:0000313" key="3">
    <source>
        <dbReference type="Proteomes" id="UP001515480"/>
    </source>
</evidence>
<feature type="compositionally biased region" description="Basic and acidic residues" evidence="1">
    <location>
        <begin position="901"/>
        <end position="910"/>
    </location>
</feature>
<feature type="region of interest" description="Disordered" evidence="1">
    <location>
        <begin position="596"/>
        <end position="620"/>
    </location>
</feature>
<feature type="region of interest" description="Disordered" evidence="1">
    <location>
        <begin position="1131"/>
        <end position="1157"/>
    </location>
</feature>
<dbReference type="EMBL" id="JBGBPQ010000004">
    <property type="protein sequence ID" value="KAL1524832.1"/>
    <property type="molecule type" value="Genomic_DNA"/>
</dbReference>
<feature type="region of interest" description="Disordered" evidence="1">
    <location>
        <begin position="901"/>
        <end position="1115"/>
    </location>
</feature>
<feature type="compositionally biased region" description="Low complexity" evidence="1">
    <location>
        <begin position="1031"/>
        <end position="1048"/>
    </location>
</feature>
<proteinExistence type="predicted"/>
<protein>
    <submittedName>
        <fullName evidence="2">Uncharacterized protein</fullName>
    </submittedName>
</protein>
<feature type="region of interest" description="Disordered" evidence="1">
    <location>
        <begin position="1260"/>
        <end position="1286"/>
    </location>
</feature>
<gene>
    <name evidence="2" type="ORF">AB1Y20_019712</name>
</gene>
<evidence type="ECO:0000256" key="1">
    <source>
        <dbReference type="SAM" id="MobiDB-lite"/>
    </source>
</evidence>
<dbReference type="PRINTS" id="PR01852">
    <property type="entry name" value="SIBAPROTEIN"/>
</dbReference>
<comment type="caution">
    <text evidence="2">The sequence shown here is derived from an EMBL/GenBank/DDBJ whole genome shotgun (WGS) entry which is preliminary data.</text>
</comment>
<feature type="region of interest" description="Disordered" evidence="1">
    <location>
        <begin position="1"/>
        <end position="54"/>
    </location>
</feature>
<feature type="region of interest" description="Disordered" evidence="1">
    <location>
        <begin position="126"/>
        <end position="155"/>
    </location>
</feature>
<evidence type="ECO:0000313" key="2">
    <source>
        <dbReference type="EMBL" id="KAL1524832.1"/>
    </source>
</evidence>
<sequence length="1286" mass="131387">MKGEAEASGADASDGHAGAGAAHERAAGASHAGNERSGGDEEKRRGGSAKESAGSVKYEAVLDWRHYHHPRLQQLQLQRISSVSVGEMYWRVVAPIREQELKLSRNVALLNKEHCPFTHLRRATAVSSKEKKVAKEPAPQPREGEEGKEGKEKPPVERVIYTDPSGEEFEVTADRMRKLQDIGAALRGLSLCPLLVHIWKRDGTPIATPLPSECTCEHFRTVASTPRPPVPALCEAPRKLTKSAAGAYDTVHLKLANALPPRRTMSGEMNAAKAEAEAAGAAEAEAAAAAAEAKAVKAEAAEAVRAEAARAEAARQEAARQEAARQEAARQEAARQEAARQEAARQEAAETARAEAAEAARAEAAEVTMAEAAEAAREEAAVSAEAVKAEVAEVTMAEAAEAAREEAAEVTKAEVAVSAEAATEEAALAEGAAAASAEATAAEGAAAEGARSGGSPAAAPPAAAAEAFLAPPLPALDVPHVGVDGAPLRLSRLAAFARALGGAPSEPGERHNCSCAKNLPDESAALVELSRSLLSLPLSPLEARLLHRALATCEAAADGGGGASEAAEAWAARAHALLHATLALCVAMAPAAPPAERRPAARADGRPAEEAAGGDRSKSRGKLVAEPLEVQAVRCALGVLSVALAGRRWAARLAAEREALEWHAHAERGAKALEGCALLGRLLARLNFAAARTIDALGRLGGAARHALGAARSRAALPPPAAGRGAAEALLALCEAAAAACDAAAARAAEERRATLAAHGACVEAAARALREGSARLAEQQALVGARLERMGRERAALLAREGGASHATLGALSLHERKQLHLLASGAGLAREMRVDALRLEAIAPLLRANQLPLARNEPPADAPADEAALGGSGPVLEQLLALARHADETAARLTRELHALDGKKDALPKPRPPPKRAAPAPADANKRPRVAKPAEPRKPRAPHPDAAPPAAAAATPQHPPAAPQHSAAAPRPQRPPPAAPQHSAAAPRPQHPPAAAPPQHAPAAPPHPAPTHLATAPPPHPAPAPPHHPAAQPSQHPAAASSHPVASPHPAPAPPQQGSTPLQHPAATTPQHPAAPPHQAAAPHPDAAAAPAHPAAPPSHPTAAPPHQLAATHPPHSVNYVRQQHTLAHDPPLHHSAPPPHPAAPPQPQSAAPLHHAASALAPLAAPPFAFGAHMVPAAAPQLEDLTPEQQALQLQMLVNSPAAHAPPVGGFALAPAASHLICKVPPAIGVAPQMLLAAPLPLQAGLMAPQPLSVGGLLGEGAPRLHSAPPGEETEAAQGKAPV</sequence>
<organism evidence="2 3">
    <name type="scientific">Prymnesium parvum</name>
    <name type="common">Toxic golden alga</name>
    <dbReference type="NCBI Taxonomy" id="97485"/>
    <lineage>
        <taxon>Eukaryota</taxon>
        <taxon>Haptista</taxon>
        <taxon>Haptophyta</taxon>
        <taxon>Prymnesiophyceae</taxon>
        <taxon>Prymnesiales</taxon>
        <taxon>Prymnesiaceae</taxon>
        <taxon>Prymnesium</taxon>
    </lineage>
</organism>
<feature type="compositionally biased region" description="Pro residues" evidence="1">
    <location>
        <begin position="991"/>
        <end position="1011"/>
    </location>
</feature>
<keyword evidence="3" id="KW-1185">Reference proteome</keyword>
<reference evidence="2 3" key="1">
    <citation type="journal article" date="2024" name="Science">
        <title>Giant polyketide synthase enzymes in the biosynthesis of giant marine polyether toxins.</title>
        <authorList>
            <person name="Fallon T.R."/>
            <person name="Shende V.V."/>
            <person name="Wierzbicki I.H."/>
            <person name="Pendleton A.L."/>
            <person name="Watervoot N.F."/>
            <person name="Auber R.P."/>
            <person name="Gonzalez D.J."/>
            <person name="Wisecaver J.H."/>
            <person name="Moore B.S."/>
        </authorList>
    </citation>
    <scope>NUCLEOTIDE SEQUENCE [LARGE SCALE GENOMIC DNA]</scope>
    <source>
        <strain evidence="2 3">12B1</strain>
    </source>
</reference>
<dbReference type="InterPro" id="IPR009148">
    <property type="entry name" value="PcsB-like"/>
</dbReference>